<dbReference type="AlphaFoldDB" id="A0A444YMQ8"/>
<dbReference type="Proteomes" id="UP000289738">
    <property type="component" value="Chromosome B06"/>
</dbReference>
<accession>A0A444YMQ8</accession>
<evidence type="ECO:0000256" key="1">
    <source>
        <dbReference type="SAM" id="MobiDB-lite"/>
    </source>
</evidence>
<comment type="caution">
    <text evidence="2">The sequence shown here is derived from an EMBL/GenBank/DDBJ whole genome shotgun (WGS) entry which is preliminary data.</text>
</comment>
<sequence length="325" mass="37176">MVANAALKNDLSAPSFSLGFSQSSEEATLTQEGEPPANMKKSQDNLILVEELEELEELVEVINTRVAATLNYAKQKSPSPEKVQPTLSFLNKFKTPMRQKEITNDLKKKEFHWNAALASHQGKFIHPKTNKPFQIKDYQDYIPYLPQFAMCSIGGYGWWMLKRRNFMSLTHQTKNFLQKTTEINKFVGFIISQMRVFFGEKPLINNDESVEAPYVNISGQRTTYQTFLFNKFYCDFEQVDHFRVEYASLILFDKMNQLKDKAIQESETIRLSKSFVALLSSYNTFESADIDMCRRGWQGNVHLAGIAPSKPLGNSSFSSTTPLPL</sequence>
<evidence type="ECO:0000313" key="2">
    <source>
        <dbReference type="EMBL" id="RYR03139.1"/>
    </source>
</evidence>
<evidence type="ECO:0000313" key="3">
    <source>
        <dbReference type="Proteomes" id="UP000289738"/>
    </source>
</evidence>
<reference evidence="2 3" key="1">
    <citation type="submission" date="2019-01" db="EMBL/GenBank/DDBJ databases">
        <title>Sequencing of cultivated peanut Arachis hypogaea provides insights into genome evolution and oil improvement.</title>
        <authorList>
            <person name="Chen X."/>
        </authorList>
    </citation>
    <scope>NUCLEOTIDE SEQUENCE [LARGE SCALE GENOMIC DNA]</scope>
    <source>
        <strain evidence="3">cv. Fuhuasheng</strain>
        <tissue evidence="2">Leaves</tissue>
    </source>
</reference>
<name>A0A444YMQ8_ARAHY</name>
<keyword evidence="3" id="KW-1185">Reference proteome</keyword>
<protein>
    <submittedName>
        <fullName evidence="2">Uncharacterized protein</fullName>
    </submittedName>
</protein>
<feature type="compositionally biased region" description="Polar residues" evidence="1">
    <location>
        <begin position="12"/>
        <end position="31"/>
    </location>
</feature>
<dbReference type="EMBL" id="SDMP01000016">
    <property type="protein sequence ID" value="RYR03139.1"/>
    <property type="molecule type" value="Genomic_DNA"/>
</dbReference>
<gene>
    <name evidence="2" type="ORF">Ahy_B06g081978</name>
</gene>
<organism evidence="2 3">
    <name type="scientific">Arachis hypogaea</name>
    <name type="common">Peanut</name>
    <dbReference type="NCBI Taxonomy" id="3818"/>
    <lineage>
        <taxon>Eukaryota</taxon>
        <taxon>Viridiplantae</taxon>
        <taxon>Streptophyta</taxon>
        <taxon>Embryophyta</taxon>
        <taxon>Tracheophyta</taxon>
        <taxon>Spermatophyta</taxon>
        <taxon>Magnoliopsida</taxon>
        <taxon>eudicotyledons</taxon>
        <taxon>Gunneridae</taxon>
        <taxon>Pentapetalae</taxon>
        <taxon>rosids</taxon>
        <taxon>fabids</taxon>
        <taxon>Fabales</taxon>
        <taxon>Fabaceae</taxon>
        <taxon>Papilionoideae</taxon>
        <taxon>50 kb inversion clade</taxon>
        <taxon>dalbergioids sensu lato</taxon>
        <taxon>Dalbergieae</taxon>
        <taxon>Pterocarpus clade</taxon>
        <taxon>Arachis</taxon>
    </lineage>
</organism>
<feature type="region of interest" description="Disordered" evidence="1">
    <location>
        <begin position="1"/>
        <end position="41"/>
    </location>
</feature>
<proteinExistence type="predicted"/>